<dbReference type="PRINTS" id="PR00081">
    <property type="entry name" value="GDHRDH"/>
</dbReference>
<dbReference type="SUPFAM" id="SSF51735">
    <property type="entry name" value="NAD(P)-binding Rossmann-fold domains"/>
    <property type="match status" value="1"/>
</dbReference>
<protein>
    <submittedName>
        <fullName evidence="3">NAD(P)-dependent dehydrogenase, short-chain alcohol dehydrogenase family</fullName>
    </submittedName>
</protein>
<name>A0A285E6L5_9ACTN</name>
<dbReference type="EMBL" id="OBDO01000001">
    <property type="protein sequence ID" value="SNX94748.1"/>
    <property type="molecule type" value="Genomic_DNA"/>
</dbReference>
<dbReference type="InterPro" id="IPR002347">
    <property type="entry name" value="SDR_fam"/>
</dbReference>
<dbReference type="RefSeq" id="WP_097204132.1">
    <property type="nucleotide sequence ID" value="NZ_JACHXB010000001.1"/>
</dbReference>
<dbReference type="InterPro" id="IPR036291">
    <property type="entry name" value="NAD(P)-bd_dom_sf"/>
</dbReference>
<accession>A0A285E6L5</accession>
<dbReference type="PRINTS" id="PR00080">
    <property type="entry name" value="SDRFAMILY"/>
</dbReference>
<evidence type="ECO:0000313" key="3">
    <source>
        <dbReference type="EMBL" id="SNX94748.1"/>
    </source>
</evidence>
<evidence type="ECO:0000256" key="2">
    <source>
        <dbReference type="ARBA" id="ARBA00023002"/>
    </source>
</evidence>
<dbReference type="PROSITE" id="PS00061">
    <property type="entry name" value="ADH_SHORT"/>
    <property type="match status" value="1"/>
</dbReference>
<dbReference type="FunFam" id="3.40.50.720:FF:000084">
    <property type="entry name" value="Short-chain dehydrogenase reductase"/>
    <property type="match status" value="1"/>
</dbReference>
<dbReference type="PANTHER" id="PTHR43669:SF8">
    <property type="entry name" value="SHORT-CHAIN TYPE DEHYDROGENASE_REDUCTASE-RELATED"/>
    <property type="match status" value="1"/>
</dbReference>
<dbReference type="Proteomes" id="UP000219514">
    <property type="component" value="Unassembled WGS sequence"/>
</dbReference>
<keyword evidence="4" id="KW-1185">Reference proteome</keyword>
<proteinExistence type="inferred from homology"/>
<organism evidence="3 4">
    <name type="scientific">Geodermatophilus sabuli</name>
    <dbReference type="NCBI Taxonomy" id="1564158"/>
    <lineage>
        <taxon>Bacteria</taxon>
        <taxon>Bacillati</taxon>
        <taxon>Actinomycetota</taxon>
        <taxon>Actinomycetes</taxon>
        <taxon>Geodermatophilales</taxon>
        <taxon>Geodermatophilaceae</taxon>
        <taxon>Geodermatophilus</taxon>
    </lineage>
</organism>
<comment type="similarity">
    <text evidence="1">Belongs to the short-chain dehydrogenases/reductases (SDR) family.</text>
</comment>
<dbReference type="AlphaFoldDB" id="A0A285E6L5"/>
<keyword evidence="2" id="KW-0560">Oxidoreductase</keyword>
<gene>
    <name evidence="3" type="ORF">SAMN06893097_101545</name>
</gene>
<dbReference type="InterPro" id="IPR020904">
    <property type="entry name" value="Sc_DH/Rdtase_CS"/>
</dbReference>
<dbReference type="OrthoDB" id="286404at2"/>
<sequence length="267" mass="28133">MTRLAGKVAVVTGASPNIGGVLARGLAAEGARVVCTDISREVAEDCARRITDAGGEAVAVVGDVTDPAHATEVVDEAERRWGRVDVLVNNAVLFNQKGLLDMPLEQYRRQVDVILTGAFLVTRAVAERMIAAGSGGSVINVLSTAAWQGQPGNIGYSTAKSGLINFTRSAAMELAEHGIRVNGFTPTATQPEDPELVAEVGRLGRLPGRFPMDFTGQFPMRRLPTPTDYVGTVVFLASDDAAMITGSNITVDGGATAKYWPWAPHAS</sequence>
<evidence type="ECO:0000313" key="4">
    <source>
        <dbReference type="Proteomes" id="UP000219514"/>
    </source>
</evidence>
<evidence type="ECO:0000256" key="1">
    <source>
        <dbReference type="ARBA" id="ARBA00006484"/>
    </source>
</evidence>
<dbReference type="Gene3D" id="3.40.50.720">
    <property type="entry name" value="NAD(P)-binding Rossmann-like Domain"/>
    <property type="match status" value="1"/>
</dbReference>
<reference evidence="3 4" key="1">
    <citation type="submission" date="2017-09" db="EMBL/GenBank/DDBJ databases">
        <authorList>
            <person name="Ehlers B."/>
            <person name="Leendertz F.H."/>
        </authorList>
    </citation>
    <scope>NUCLEOTIDE SEQUENCE [LARGE SCALE GENOMIC DNA]</scope>
    <source>
        <strain evidence="3 4">DSM 46844</strain>
    </source>
</reference>
<dbReference type="PANTHER" id="PTHR43669">
    <property type="entry name" value="5-KETO-D-GLUCONATE 5-REDUCTASE"/>
    <property type="match status" value="1"/>
</dbReference>
<dbReference type="Pfam" id="PF13561">
    <property type="entry name" value="adh_short_C2"/>
    <property type="match status" value="1"/>
</dbReference>
<dbReference type="GO" id="GO:0016491">
    <property type="term" value="F:oxidoreductase activity"/>
    <property type="evidence" value="ECO:0007669"/>
    <property type="project" value="UniProtKB-KW"/>
</dbReference>